<dbReference type="Proteomes" id="UP000682733">
    <property type="component" value="Unassembled WGS sequence"/>
</dbReference>
<dbReference type="AlphaFoldDB" id="A0A813YDJ0"/>
<feature type="domain" description="Thioredoxin" evidence="11">
    <location>
        <begin position="166"/>
        <end position="279"/>
    </location>
</feature>
<dbReference type="NCBIfam" id="TIGR01130">
    <property type="entry name" value="ER_PDI_fam"/>
    <property type="match status" value="1"/>
</dbReference>
<dbReference type="PANTHER" id="PTHR18929:SF210">
    <property type="entry name" value="PROTEIN DISULFIDE-ISOMERASE A4"/>
    <property type="match status" value="1"/>
</dbReference>
<dbReference type="GO" id="GO:0034976">
    <property type="term" value="P:response to endoplasmic reticulum stress"/>
    <property type="evidence" value="ECO:0007669"/>
    <property type="project" value="TreeGrafter"/>
</dbReference>
<keyword evidence="6" id="KW-0677">Repeat</keyword>
<dbReference type="PROSITE" id="PS51352">
    <property type="entry name" value="THIOREDOXIN_2"/>
    <property type="match status" value="3"/>
</dbReference>
<feature type="domain" description="Thioredoxin" evidence="11">
    <location>
        <begin position="491"/>
        <end position="635"/>
    </location>
</feature>
<dbReference type="Pfam" id="PF00085">
    <property type="entry name" value="Thioredoxin"/>
    <property type="match status" value="3"/>
</dbReference>
<dbReference type="PRINTS" id="PR00312">
    <property type="entry name" value="CALSEQUESTRN"/>
</dbReference>
<evidence type="ECO:0000256" key="1">
    <source>
        <dbReference type="ARBA" id="ARBA00001182"/>
    </source>
</evidence>
<evidence type="ECO:0000256" key="9">
    <source>
        <dbReference type="ARBA" id="ARBA00023284"/>
    </source>
</evidence>
<dbReference type="SUPFAM" id="SSF52833">
    <property type="entry name" value="Thioredoxin-like"/>
    <property type="match status" value="5"/>
</dbReference>
<evidence type="ECO:0000313" key="14">
    <source>
        <dbReference type="EMBL" id="CAF3647074.1"/>
    </source>
</evidence>
<dbReference type="PANTHER" id="PTHR18929">
    <property type="entry name" value="PROTEIN DISULFIDE ISOMERASE"/>
    <property type="match status" value="1"/>
</dbReference>
<dbReference type="InterPro" id="IPR017937">
    <property type="entry name" value="Thioredoxin_CS"/>
</dbReference>
<keyword evidence="7" id="KW-0256">Endoplasmic reticulum</keyword>
<protein>
    <recommendedName>
        <fullName evidence="4">protein disulfide-isomerase</fullName>
        <ecNumber evidence="4">5.3.4.1</ecNumber>
    </recommendedName>
</protein>
<name>A0A813YDJ0_9BILA</name>
<dbReference type="Gene3D" id="3.40.30.10">
    <property type="entry name" value="Glutaredoxin"/>
    <property type="match status" value="5"/>
</dbReference>
<organism evidence="13 16">
    <name type="scientific">Didymodactylos carnosus</name>
    <dbReference type="NCBI Taxonomy" id="1234261"/>
    <lineage>
        <taxon>Eukaryota</taxon>
        <taxon>Metazoa</taxon>
        <taxon>Spiralia</taxon>
        <taxon>Gnathifera</taxon>
        <taxon>Rotifera</taxon>
        <taxon>Eurotatoria</taxon>
        <taxon>Bdelloidea</taxon>
        <taxon>Philodinida</taxon>
        <taxon>Philodinidae</taxon>
        <taxon>Didymodactylos</taxon>
    </lineage>
</organism>
<evidence type="ECO:0000256" key="8">
    <source>
        <dbReference type="ARBA" id="ARBA00023235"/>
    </source>
</evidence>
<keyword evidence="16" id="KW-1185">Reference proteome</keyword>
<dbReference type="EMBL" id="CAJNOQ010001275">
    <property type="protein sequence ID" value="CAF0882712.1"/>
    <property type="molecule type" value="Genomic_DNA"/>
</dbReference>
<feature type="domain" description="Thioredoxin" evidence="11">
    <location>
        <begin position="38"/>
        <end position="165"/>
    </location>
</feature>
<comment type="subcellular location">
    <subcellularLocation>
        <location evidence="2">Endoplasmic reticulum lumen</location>
    </subcellularLocation>
</comment>
<dbReference type="GO" id="GO:0003756">
    <property type="term" value="F:protein disulfide isomerase activity"/>
    <property type="evidence" value="ECO:0007669"/>
    <property type="project" value="UniProtKB-EC"/>
</dbReference>
<dbReference type="EMBL" id="CAJOBA010002487">
    <property type="protein sequence ID" value="CAF3647074.1"/>
    <property type="molecule type" value="Genomic_DNA"/>
</dbReference>
<sequence>MICLRSLIILFVVFSVIFSEESLSDPEQTVNNNDLERKPLGEEVLYHEQPMILDGPSLVVALSNDNFTQFIESHPVVLVEFYAPWCEHCKQLEPNYETAARLMKDNEHPVQFAKVNSAVESSLVQQYDVEKYPTLKIFHHQNPYPYDGPLGTGHSIMEYMKQYADPDWRPPLSDVFILTAENFTQFTENEPLSLVEFYTPLCKMCKNLELHYEKAARHLKRKNIKLAKVDATQEVQLAKEHNITEYPTLFVFLQGGKKSLYNGKNTERTIVQYMEDMQLFPSQELNTSNEYKELFTHHDKVYVIGLFTNKNTPLYNQFMDYANFNRRLYKFSHTFHSTDILPLNDIKTLPAIVIQYHPDIRSKYENEKYVLAKTSATLDDIKEFVEKHQTPLVGLLTQDSLQKFYDKLRPLCVIFYDVSFSFDQREQTQYWRQKVLNVAKDYKNKIIFAITDEEKMENMLTEFDLDYSSEDVNVGCYSNDGMKYRLDDDDEFTSDSFREFIEKFDKGKLKPYIRSQTMPKKAIVDGIMTIVGKNFEQIVNDKTKDVVIFFHTSWCMLCKSFLPTYNQIAQSYKGSKNLLFTQFDATANDLPTKVYDISTYPTLYIVPSNNKLKPIKYNGNRDTDDFKKFVETYSTNIAHNKSQEL</sequence>
<evidence type="ECO:0000313" key="16">
    <source>
        <dbReference type="Proteomes" id="UP000663829"/>
    </source>
</evidence>
<dbReference type="PROSITE" id="PS00194">
    <property type="entry name" value="THIOREDOXIN_1"/>
    <property type="match status" value="1"/>
</dbReference>
<dbReference type="Proteomes" id="UP000681722">
    <property type="component" value="Unassembled WGS sequence"/>
</dbReference>
<keyword evidence="5 10" id="KW-0732">Signal</keyword>
<comment type="catalytic activity">
    <reaction evidence="1">
        <text>Catalyzes the rearrangement of -S-S- bonds in proteins.</text>
        <dbReference type="EC" id="5.3.4.1"/>
    </reaction>
</comment>
<evidence type="ECO:0000256" key="10">
    <source>
        <dbReference type="SAM" id="SignalP"/>
    </source>
</evidence>
<dbReference type="GO" id="GO:0009986">
    <property type="term" value="C:cell surface"/>
    <property type="evidence" value="ECO:0007669"/>
    <property type="project" value="TreeGrafter"/>
</dbReference>
<evidence type="ECO:0000256" key="7">
    <source>
        <dbReference type="ARBA" id="ARBA00022824"/>
    </source>
</evidence>
<keyword evidence="8" id="KW-0413">Isomerase</keyword>
<dbReference type="InterPro" id="IPR036249">
    <property type="entry name" value="Thioredoxin-like_sf"/>
</dbReference>
<dbReference type="Proteomes" id="UP000677228">
    <property type="component" value="Unassembled WGS sequence"/>
</dbReference>
<proteinExistence type="inferred from homology"/>
<dbReference type="Proteomes" id="UP000663829">
    <property type="component" value="Unassembled WGS sequence"/>
</dbReference>
<comment type="similarity">
    <text evidence="3">Belongs to the protein disulfide isomerase family.</text>
</comment>
<dbReference type="InterPro" id="IPR005792">
    <property type="entry name" value="Prot_disulphide_isomerase"/>
</dbReference>
<evidence type="ECO:0000256" key="2">
    <source>
        <dbReference type="ARBA" id="ARBA00004319"/>
    </source>
</evidence>
<evidence type="ECO:0000256" key="4">
    <source>
        <dbReference type="ARBA" id="ARBA00012723"/>
    </source>
</evidence>
<keyword evidence="9" id="KW-0676">Redox-active center</keyword>
<dbReference type="EMBL" id="CAJOBC010001275">
    <property type="protein sequence ID" value="CAF3668583.1"/>
    <property type="molecule type" value="Genomic_DNA"/>
</dbReference>
<evidence type="ECO:0000313" key="12">
    <source>
        <dbReference type="EMBL" id="CAF0862276.1"/>
    </source>
</evidence>
<dbReference type="EMBL" id="CAJNOK010002487">
    <property type="protein sequence ID" value="CAF0862276.1"/>
    <property type="molecule type" value="Genomic_DNA"/>
</dbReference>
<evidence type="ECO:0000256" key="5">
    <source>
        <dbReference type="ARBA" id="ARBA00022729"/>
    </source>
</evidence>
<evidence type="ECO:0000313" key="13">
    <source>
        <dbReference type="EMBL" id="CAF0882712.1"/>
    </source>
</evidence>
<dbReference type="CDD" id="cd02995">
    <property type="entry name" value="PDI_a_PDI_a'_C"/>
    <property type="match status" value="1"/>
</dbReference>
<accession>A0A813YDJ0</accession>
<feature type="chain" id="PRO_5035683363" description="protein disulfide-isomerase" evidence="10">
    <location>
        <begin position="20"/>
        <end position="645"/>
    </location>
</feature>
<feature type="signal peptide" evidence="10">
    <location>
        <begin position="1"/>
        <end position="19"/>
    </location>
</feature>
<dbReference type="OrthoDB" id="427280at2759"/>
<comment type="caution">
    <text evidence="13">The sequence shown here is derived from an EMBL/GenBank/DDBJ whole genome shotgun (WGS) entry which is preliminary data.</text>
</comment>
<dbReference type="GO" id="GO:0005788">
    <property type="term" value="C:endoplasmic reticulum lumen"/>
    <property type="evidence" value="ECO:0007669"/>
    <property type="project" value="UniProtKB-SubCell"/>
</dbReference>
<dbReference type="GO" id="GO:0006457">
    <property type="term" value="P:protein folding"/>
    <property type="evidence" value="ECO:0007669"/>
    <property type="project" value="TreeGrafter"/>
</dbReference>
<evidence type="ECO:0000313" key="15">
    <source>
        <dbReference type="EMBL" id="CAF3668583.1"/>
    </source>
</evidence>
<evidence type="ECO:0000256" key="3">
    <source>
        <dbReference type="ARBA" id="ARBA00006347"/>
    </source>
</evidence>
<dbReference type="InterPro" id="IPR013766">
    <property type="entry name" value="Thioredoxin_domain"/>
</dbReference>
<dbReference type="Pfam" id="PF13848">
    <property type="entry name" value="Thioredoxin_6"/>
    <property type="match status" value="1"/>
</dbReference>
<dbReference type="EC" id="5.3.4.1" evidence="4"/>
<evidence type="ECO:0000256" key="6">
    <source>
        <dbReference type="ARBA" id="ARBA00022737"/>
    </source>
</evidence>
<dbReference type="CDD" id="cd02961">
    <property type="entry name" value="PDI_a_family"/>
    <property type="match status" value="2"/>
</dbReference>
<evidence type="ECO:0000259" key="11">
    <source>
        <dbReference type="PROSITE" id="PS51352"/>
    </source>
</evidence>
<gene>
    <name evidence="13" type="ORF">GPM918_LOCUS7698</name>
    <name evidence="12" type="ORF">OVA965_LOCUS7697</name>
    <name evidence="15" type="ORF">SRO942_LOCUS7698</name>
    <name evidence="14" type="ORF">TMI583_LOCUS7692</name>
</gene>
<reference evidence="13" key="1">
    <citation type="submission" date="2021-02" db="EMBL/GenBank/DDBJ databases">
        <authorList>
            <person name="Nowell W R."/>
        </authorList>
    </citation>
    <scope>NUCLEOTIDE SEQUENCE</scope>
</reference>